<sequence>MLITNIYSPPSTHLSFKSINTYSISHLISIASHKLGVCQHGYMWRGATGWNDIKPANFDNKPYDTLTFFYRSGKDSLPQIVQWLQMISIASLKGQPTYSLVVVTMYQLLVLPLLKDAPMTACNRAGITTQLIDTSRAEILTS</sequence>
<reference evidence="1 2" key="1">
    <citation type="journal article" date="2021" name="Elife">
        <title>Chloroplast acquisition without the gene transfer in kleptoplastic sea slugs, Plakobranchus ocellatus.</title>
        <authorList>
            <person name="Maeda T."/>
            <person name="Takahashi S."/>
            <person name="Yoshida T."/>
            <person name="Shimamura S."/>
            <person name="Takaki Y."/>
            <person name="Nagai Y."/>
            <person name="Toyoda A."/>
            <person name="Suzuki Y."/>
            <person name="Arimoto A."/>
            <person name="Ishii H."/>
            <person name="Satoh N."/>
            <person name="Nishiyama T."/>
            <person name="Hasebe M."/>
            <person name="Maruyama T."/>
            <person name="Minagawa J."/>
            <person name="Obokata J."/>
            <person name="Shigenobu S."/>
        </authorList>
    </citation>
    <scope>NUCLEOTIDE SEQUENCE [LARGE SCALE GENOMIC DNA]</scope>
</reference>
<organism evidence="1 2">
    <name type="scientific">Elysia marginata</name>
    <dbReference type="NCBI Taxonomy" id="1093978"/>
    <lineage>
        <taxon>Eukaryota</taxon>
        <taxon>Metazoa</taxon>
        <taxon>Spiralia</taxon>
        <taxon>Lophotrochozoa</taxon>
        <taxon>Mollusca</taxon>
        <taxon>Gastropoda</taxon>
        <taxon>Heterobranchia</taxon>
        <taxon>Euthyneura</taxon>
        <taxon>Panpulmonata</taxon>
        <taxon>Sacoglossa</taxon>
        <taxon>Placobranchoidea</taxon>
        <taxon>Plakobranchidae</taxon>
        <taxon>Elysia</taxon>
    </lineage>
</organism>
<comment type="caution">
    <text evidence="1">The sequence shown here is derived from an EMBL/GenBank/DDBJ whole genome shotgun (WGS) entry which is preliminary data.</text>
</comment>
<name>A0AAV4EWB4_9GAST</name>
<dbReference type="AlphaFoldDB" id="A0AAV4EWB4"/>
<dbReference type="EMBL" id="BMAT01000359">
    <property type="protein sequence ID" value="GFR64796.1"/>
    <property type="molecule type" value="Genomic_DNA"/>
</dbReference>
<dbReference type="Proteomes" id="UP000762676">
    <property type="component" value="Unassembled WGS sequence"/>
</dbReference>
<evidence type="ECO:0000313" key="2">
    <source>
        <dbReference type="Proteomes" id="UP000762676"/>
    </source>
</evidence>
<protein>
    <submittedName>
        <fullName evidence="1">Uncharacterized protein</fullName>
    </submittedName>
</protein>
<gene>
    <name evidence="1" type="ORF">ElyMa_000187000</name>
</gene>
<evidence type="ECO:0000313" key="1">
    <source>
        <dbReference type="EMBL" id="GFR64796.1"/>
    </source>
</evidence>
<accession>A0AAV4EWB4</accession>
<keyword evidence="2" id="KW-1185">Reference proteome</keyword>
<proteinExistence type="predicted"/>